<feature type="region of interest" description="Disordered" evidence="1">
    <location>
        <begin position="408"/>
        <end position="711"/>
    </location>
</feature>
<feature type="compositionally biased region" description="Acidic residues" evidence="1">
    <location>
        <begin position="537"/>
        <end position="555"/>
    </location>
</feature>
<dbReference type="OrthoDB" id="5339076at2759"/>
<feature type="compositionally biased region" description="Low complexity" evidence="1">
    <location>
        <begin position="500"/>
        <end position="512"/>
    </location>
</feature>
<dbReference type="Proteomes" id="UP000800036">
    <property type="component" value="Unassembled WGS sequence"/>
</dbReference>
<feature type="compositionally biased region" description="Basic and acidic residues" evidence="1">
    <location>
        <begin position="591"/>
        <end position="605"/>
    </location>
</feature>
<feature type="region of interest" description="Disordered" evidence="1">
    <location>
        <begin position="155"/>
        <end position="224"/>
    </location>
</feature>
<feature type="compositionally biased region" description="Basic and acidic residues" evidence="1">
    <location>
        <begin position="434"/>
        <end position="467"/>
    </location>
</feature>
<feature type="region of interest" description="Disordered" evidence="1">
    <location>
        <begin position="1"/>
        <end position="54"/>
    </location>
</feature>
<dbReference type="AlphaFoldDB" id="A0A6A5VS74"/>
<feature type="compositionally biased region" description="Acidic residues" evidence="1">
    <location>
        <begin position="640"/>
        <end position="667"/>
    </location>
</feature>
<feature type="compositionally biased region" description="Basic and acidic residues" evidence="1">
    <location>
        <begin position="473"/>
        <end position="493"/>
    </location>
</feature>
<feature type="compositionally biased region" description="Basic and acidic residues" evidence="1">
    <location>
        <begin position="409"/>
        <end position="422"/>
    </location>
</feature>
<feature type="compositionally biased region" description="Polar residues" evidence="1">
    <location>
        <begin position="524"/>
        <end position="536"/>
    </location>
</feature>
<name>A0A6A5VS74_9PLEO</name>
<gene>
    <name evidence="2" type="ORF">BU23DRAFT_594439</name>
</gene>
<evidence type="ECO:0000256" key="1">
    <source>
        <dbReference type="SAM" id="MobiDB-lite"/>
    </source>
</evidence>
<organism evidence="2 3">
    <name type="scientific">Bimuria novae-zelandiae CBS 107.79</name>
    <dbReference type="NCBI Taxonomy" id="1447943"/>
    <lineage>
        <taxon>Eukaryota</taxon>
        <taxon>Fungi</taxon>
        <taxon>Dikarya</taxon>
        <taxon>Ascomycota</taxon>
        <taxon>Pezizomycotina</taxon>
        <taxon>Dothideomycetes</taxon>
        <taxon>Pleosporomycetidae</taxon>
        <taxon>Pleosporales</taxon>
        <taxon>Massarineae</taxon>
        <taxon>Didymosphaeriaceae</taxon>
        <taxon>Bimuria</taxon>
    </lineage>
</organism>
<evidence type="ECO:0000313" key="2">
    <source>
        <dbReference type="EMBL" id="KAF1980101.1"/>
    </source>
</evidence>
<reference evidence="2" key="1">
    <citation type="journal article" date="2020" name="Stud. Mycol.">
        <title>101 Dothideomycetes genomes: a test case for predicting lifestyles and emergence of pathogens.</title>
        <authorList>
            <person name="Haridas S."/>
            <person name="Albert R."/>
            <person name="Binder M."/>
            <person name="Bloem J."/>
            <person name="Labutti K."/>
            <person name="Salamov A."/>
            <person name="Andreopoulos B."/>
            <person name="Baker S."/>
            <person name="Barry K."/>
            <person name="Bills G."/>
            <person name="Bluhm B."/>
            <person name="Cannon C."/>
            <person name="Castanera R."/>
            <person name="Culley D."/>
            <person name="Daum C."/>
            <person name="Ezra D."/>
            <person name="Gonzalez J."/>
            <person name="Henrissat B."/>
            <person name="Kuo A."/>
            <person name="Liang C."/>
            <person name="Lipzen A."/>
            <person name="Lutzoni F."/>
            <person name="Magnuson J."/>
            <person name="Mondo S."/>
            <person name="Nolan M."/>
            <person name="Ohm R."/>
            <person name="Pangilinan J."/>
            <person name="Park H.-J."/>
            <person name="Ramirez L."/>
            <person name="Alfaro M."/>
            <person name="Sun H."/>
            <person name="Tritt A."/>
            <person name="Yoshinaga Y."/>
            <person name="Zwiers L.-H."/>
            <person name="Turgeon B."/>
            <person name="Goodwin S."/>
            <person name="Spatafora J."/>
            <person name="Crous P."/>
            <person name="Grigoriev I."/>
        </authorList>
    </citation>
    <scope>NUCLEOTIDE SEQUENCE</scope>
    <source>
        <strain evidence="2">CBS 107.79</strain>
    </source>
</reference>
<protein>
    <submittedName>
        <fullName evidence="2">Uncharacterized protein</fullName>
    </submittedName>
</protein>
<keyword evidence="3" id="KW-1185">Reference proteome</keyword>
<feature type="compositionally biased region" description="Polar residues" evidence="1">
    <location>
        <begin position="185"/>
        <end position="195"/>
    </location>
</feature>
<sequence length="924" mass="101500">MSTAALSAPHLEITAPDTMDLHSDSGLDFGDGDGDGDIDLDQRSTGGVDDDVSLRDAATGAGQDMQTLSGDQDDFMADNEDLIEEDVVVEDVQVSEEPEVAVPEEDLIDYSDEEDAAADETHLVVDTPQNDVQNNAMVIGDDDEERSIVVEPVQLDEHAREDATVSQPVDDAQGQGDMIPVQEQDPYSVQHSGEQAASEEHGQSQEDVHVEAEASGDDSHSHERKISAAAIDHSTDTSTGNVAIEQSGQDVQDNNFHPVNVHFNGHDYWLFKHHDYEGSGDYLLEDESFFTQPVHMVIDACREALQSLGKVVSNDVELGFCLDSLHNVELYEEHPTCRFFNLNDILRVYLQLYAQDGITDPEYFCITLLSRPRLTSLLAELTKAATEGIGYSGLESAITSGQTAFSAHFSHDSPAQDHRSWDEADEEEAQAVQSDHEAAEQDERGGEREGEHQEDHERANGDHHEQREEEQEHVEVVHQEEHDEQVSENAADKAEEEAAEVVASNNDVSANDPIAKTDGHVEQSAGNTATPEQDPQNLEEDLLDYSDDEYNEEPDKEVQTTQASSESATIQGDEPPQARGQLEDEVPEEQQSEHADDSKYDDGAEHAAGAEQVVPDGQAGLSDETFAEYEGHEYSYGEYDGQDYGEEYEGEYGQEYNDGQDFEDYPAYDDAQGNDENTNYHDDLGQQPADHVDDPQVTAGTNSSEPAAVEDPVQAPKDLLGLDDAAAARLAVEKQHAAEDEIGYSDEEDGSVSQALVAASGAADTVAASSSELQNLSPQGQKRTIDEVGNDQVDATQSAASAIRTCLYVGGPKMDFTMLTMSLDTDHRYFLDPAYFIPKAEKEDRHTVFDTHYFSMGFRRRAFTTSRLRLYNEGANYDKNFGREWCLGVSAPGNTDDPILSPADGVDSLYIDWFYSATQPQTPH</sequence>
<proteinExistence type="predicted"/>
<feature type="compositionally biased region" description="Polar residues" evidence="1">
    <location>
        <begin position="559"/>
        <end position="570"/>
    </location>
</feature>
<dbReference type="Pfam" id="PF10336">
    <property type="entry name" value="DUF2420"/>
    <property type="match status" value="1"/>
</dbReference>
<feature type="compositionally biased region" description="Basic and acidic residues" evidence="1">
    <location>
        <begin position="678"/>
        <end position="694"/>
    </location>
</feature>
<dbReference type="EMBL" id="ML976656">
    <property type="protein sequence ID" value="KAF1980101.1"/>
    <property type="molecule type" value="Genomic_DNA"/>
</dbReference>
<evidence type="ECO:0000313" key="3">
    <source>
        <dbReference type="Proteomes" id="UP000800036"/>
    </source>
</evidence>
<feature type="compositionally biased region" description="Basic and acidic residues" evidence="1">
    <location>
        <begin position="198"/>
        <end position="224"/>
    </location>
</feature>
<dbReference type="InterPro" id="IPR018822">
    <property type="entry name" value="UPF0646"/>
</dbReference>
<feature type="compositionally biased region" description="Acidic residues" evidence="1">
    <location>
        <begin position="30"/>
        <end position="39"/>
    </location>
</feature>
<accession>A0A6A5VS74</accession>